<evidence type="ECO:0000313" key="1">
    <source>
        <dbReference type="EMBL" id="SVC74667.1"/>
    </source>
</evidence>
<proteinExistence type="predicted"/>
<gene>
    <name evidence="1" type="ORF">METZ01_LOCUS327521</name>
</gene>
<dbReference type="AlphaFoldDB" id="A0A382PPA8"/>
<accession>A0A382PPA8</accession>
<reference evidence="1" key="1">
    <citation type="submission" date="2018-05" db="EMBL/GenBank/DDBJ databases">
        <authorList>
            <person name="Lanie J.A."/>
            <person name="Ng W.-L."/>
            <person name="Kazmierczak K.M."/>
            <person name="Andrzejewski T.M."/>
            <person name="Davidsen T.M."/>
            <person name="Wayne K.J."/>
            <person name="Tettelin H."/>
            <person name="Glass J.I."/>
            <person name="Rusch D."/>
            <person name="Podicherti R."/>
            <person name="Tsui H.-C.T."/>
            <person name="Winkler M.E."/>
        </authorList>
    </citation>
    <scope>NUCLEOTIDE SEQUENCE</scope>
</reference>
<sequence length="26" mass="3240">MVKKESRVLPMRIEFKFKEALNIYLR</sequence>
<protein>
    <submittedName>
        <fullName evidence="1">Uncharacterized protein</fullName>
    </submittedName>
</protein>
<organism evidence="1">
    <name type="scientific">marine metagenome</name>
    <dbReference type="NCBI Taxonomy" id="408172"/>
    <lineage>
        <taxon>unclassified sequences</taxon>
        <taxon>metagenomes</taxon>
        <taxon>ecological metagenomes</taxon>
    </lineage>
</organism>
<dbReference type="EMBL" id="UINC01108512">
    <property type="protein sequence ID" value="SVC74667.1"/>
    <property type="molecule type" value="Genomic_DNA"/>
</dbReference>
<name>A0A382PPA8_9ZZZZ</name>